<feature type="chain" id="PRO_5025582078" description="Hydrophobic surface binding protein A" evidence="1">
    <location>
        <begin position="18"/>
        <end position="176"/>
    </location>
</feature>
<name>A0A6A6WKZ1_9PEZI</name>
<dbReference type="Pfam" id="PF12296">
    <property type="entry name" value="HsbA"/>
    <property type="match status" value="1"/>
</dbReference>
<evidence type="ECO:0000313" key="2">
    <source>
        <dbReference type="EMBL" id="KAF2762870.1"/>
    </source>
</evidence>
<keyword evidence="1" id="KW-0732">Signal</keyword>
<sequence>MQFSSLFTVFLAGVALAAPASTTANKKRDLATITAAFTDIQNKVGSLDTAVKAYQADLTDVYNASQDVLASVDSGNTKVAATSPVTLSEALKVANQADALTKVINTAVDDALAKKSAFDASDASSTVAEVLNDFKASATKFGATVKSKVPANAQSIAQGKIDNIIKAIQRGIDGFA</sequence>
<dbReference type="GeneID" id="54484100"/>
<reference evidence="2" key="1">
    <citation type="journal article" date="2020" name="Stud. Mycol.">
        <title>101 Dothideomycetes genomes: a test case for predicting lifestyles and emergence of pathogens.</title>
        <authorList>
            <person name="Haridas S."/>
            <person name="Albert R."/>
            <person name="Binder M."/>
            <person name="Bloem J."/>
            <person name="Labutti K."/>
            <person name="Salamov A."/>
            <person name="Andreopoulos B."/>
            <person name="Baker S."/>
            <person name="Barry K."/>
            <person name="Bills G."/>
            <person name="Bluhm B."/>
            <person name="Cannon C."/>
            <person name="Castanera R."/>
            <person name="Culley D."/>
            <person name="Daum C."/>
            <person name="Ezra D."/>
            <person name="Gonzalez J."/>
            <person name="Henrissat B."/>
            <person name="Kuo A."/>
            <person name="Liang C."/>
            <person name="Lipzen A."/>
            <person name="Lutzoni F."/>
            <person name="Magnuson J."/>
            <person name="Mondo S."/>
            <person name="Nolan M."/>
            <person name="Ohm R."/>
            <person name="Pangilinan J."/>
            <person name="Park H.-J."/>
            <person name="Ramirez L."/>
            <person name="Alfaro M."/>
            <person name="Sun H."/>
            <person name="Tritt A."/>
            <person name="Yoshinaga Y."/>
            <person name="Zwiers L.-H."/>
            <person name="Turgeon B."/>
            <person name="Goodwin S."/>
            <person name="Spatafora J."/>
            <person name="Crous P."/>
            <person name="Grigoriev I."/>
        </authorList>
    </citation>
    <scope>NUCLEOTIDE SEQUENCE</scope>
    <source>
        <strain evidence="2">CBS 121739</strain>
    </source>
</reference>
<dbReference type="EMBL" id="ML996565">
    <property type="protein sequence ID" value="KAF2762870.1"/>
    <property type="molecule type" value="Genomic_DNA"/>
</dbReference>
<dbReference type="OrthoDB" id="2422134at2759"/>
<gene>
    <name evidence="2" type="ORF">EJ05DRAFT_471832</name>
</gene>
<feature type="signal peptide" evidence="1">
    <location>
        <begin position="1"/>
        <end position="17"/>
    </location>
</feature>
<dbReference type="Proteomes" id="UP000799437">
    <property type="component" value="Unassembled WGS sequence"/>
</dbReference>
<evidence type="ECO:0008006" key="4">
    <source>
        <dbReference type="Google" id="ProtNLM"/>
    </source>
</evidence>
<dbReference type="PANTHER" id="PTHR38123">
    <property type="entry name" value="CELL WALL SERINE-THREONINE-RICH GALACTOMANNOPROTEIN MP1 (AFU_ORTHOLOGUE AFUA_4G03240)"/>
    <property type="match status" value="1"/>
</dbReference>
<dbReference type="AlphaFoldDB" id="A0A6A6WKZ1"/>
<keyword evidence="3" id="KW-1185">Reference proteome</keyword>
<proteinExistence type="predicted"/>
<dbReference type="RefSeq" id="XP_033605321.1">
    <property type="nucleotide sequence ID" value="XM_033743046.1"/>
</dbReference>
<accession>A0A6A6WKZ1</accession>
<evidence type="ECO:0000256" key="1">
    <source>
        <dbReference type="SAM" id="SignalP"/>
    </source>
</evidence>
<protein>
    <recommendedName>
        <fullName evidence="4">Hydrophobic surface binding protein A</fullName>
    </recommendedName>
</protein>
<dbReference type="GO" id="GO:0005576">
    <property type="term" value="C:extracellular region"/>
    <property type="evidence" value="ECO:0007669"/>
    <property type="project" value="TreeGrafter"/>
</dbReference>
<dbReference type="InterPro" id="IPR021054">
    <property type="entry name" value="Cell_wall_mannoprotein_1"/>
</dbReference>
<dbReference type="Gene3D" id="1.20.1280.140">
    <property type="match status" value="1"/>
</dbReference>
<organism evidence="2 3">
    <name type="scientific">Pseudovirgaria hyperparasitica</name>
    <dbReference type="NCBI Taxonomy" id="470096"/>
    <lineage>
        <taxon>Eukaryota</taxon>
        <taxon>Fungi</taxon>
        <taxon>Dikarya</taxon>
        <taxon>Ascomycota</taxon>
        <taxon>Pezizomycotina</taxon>
        <taxon>Dothideomycetes</taxon>
        <taxon>Dothideomycetes incertae sedis</taxon>
        <taxon>Acrospermales</taxon>
        <taxon>Acrospermaceae</taxon>
        <taxon>Pseudovirgaria</taxon>
    </lineage>
</organism>
<dbReference type="PANTHER" id="PTHR38123:SF6">
    <property type="entry name" value="CELL WALL SERINE-THREONINE-RICH GALACTOMANNOPROTEIN MP1 (AFU_ORTHOLOGUE AFUA_4G03240)"/>
    <property type="match status" value="1"/>
</dbReference>
<evidence type="ECO:0000313" key="3">
    <source>
        <dbReference type="Proteomes" id="UP000799437"/>
    </source>
</evidence>